<name>A0A6B2NVK7_9RHOB</name>
<evidence type="ECO:0000313" key="8">
    <source>
        <dbReference type="EMBL" id="NDW47478.1"/>
    </source>
</evidence>
<dbReference type="InterPro" id="IPR010998">
    <property type="entry name" value="Integrase_recombinase_N"/>
</dbReference>
<evidence type="ECO:0000259" key="6">
    <source>
        <dbReference type="PROSITE" id="PS51898"/>
    </source>
</evidence>
<dbReference type="Pfam" id="PF00589">
    <property type="entry name" value="Phage_integrase"/>
    <property type="match status" value="1"/>
</dbReference>
<evidence type="ECO:0000259" key="7">
    <source>
        <dbReference type="PROSITE" id="PS51900"/>
    </source>
</evidence>
<dbReference type="CDD" id="cd01184">
    <property type="entry name" value="INT_C_like_1"/>
    <property type="match status" value="1"/>
</dbReference>
<accession>A0A6B2NVK7</accession>
<dbReference type="Gene3D" id="1.10.443.10">
    <property type="entry name" value="Intergrase catalytic core"/>
    <property type="match status" value="1"/>
</dbReference>
<reference evidence="8" key="1">
    <citation type="submission" date="2020-02" db="EMBL/GenBank/DDBJ databases">
        <title>Delineation of the pyrene-degrading pathway in Roseobacter clade bacteria by genomic analysis.</title>
        <authorList>
            <person name="Zhou H."/>
            <person name="Wang H."/>
        </authorList>
    </citation>
    <scope>NUCLEOTIDE SEQUENCE</scope>
    <source>
        <strain evidence="8">PrR005</strain>
    </source>
</reference>
<sequence length="526" mass="60011">MMLSSYLSLSRHGIYYFRWPIPLSIEGKRATIRISLKTRCYDRAGDLARHLASCGRLLRENNKLAGLRQSEIREKVQAYFRAQLDQYLDWLDRHGLSKNALEDIRCEMLDHESYLDMEMVSDKYLPVRPFLRKSGLTAQNWQDSHPMMQRELRKGRRDLLRVVLAAAERLEHYSYEDAPTIAPSPPAPPLPASSPLGAAVEDFIAEHSRQWAGKTIGQNRAYLNILIEYFGPDRLLATINKQDASEVKKVLQALPASRNTKPKLKAMPLMQVIKEPGHKKIAAKTINSHIQMFKMFFDWAERHGHSPHTLFEGMKVKKDKSSDSERKPFSPDQARLIYTELTENLSGLVRKDSHKWGMLLGMFTGARLNEICQLDIADVQRDGDTWFLNITDEGDDTKSVKSKAGRRKVPLHLELIRLGFLDFVGSRRSGTRLFPDYSYNTNGGYGRNLGRWCNESFLPKLGIKQPGLVFHSLRHTVVTRLGQANVPEPVIQCIVGHARSGVTQEVYLREGYTLTQLKEAIDELSV</sequence>
<dbReference type="PROSITE" id="PS51900">
    <property type="entry name" value="CB"/>
    <property type="match status" value="1"/>
</dbReference>
<evidence type="ECO:0000256" key="3">
    <source>
        <dbReference type="ARBA" id="ARBA00023125"/>
    </source>
</evidence>
<keyword evidence="2" id="KW-0229">DNA integration</keyword>
<dbReference type="InterPro" id="IPR044068">
    <property type="entry name" value="CB"/>
</dbReference>
<comment type="similarity">
    <text evidence="1">Belongs to the 'phage' integrase family.</text>
</comment>
<dbReference type="EMBL" id="JAAGOX010000054">
    <property type="protein sequence ID" value="NDW47478.1"/>
    <property type="molecule type" value="Genomic_DNA"/>
</dbReference>
<dbReference type="GO" id="GO:0006310">
    <property type="term" value="P:DNA recombination"/>
    <property type="evidence" value="ECO:0007669"/>
    <property type="project" value="UniProtKB-KW"/>
</dbReference>
<dbReference type="InterPro" id="IPR046668">
    <property type="entry name" value="DUF6538"/>
</dbReference>
<comment type="caution">
    <text evidence="8">The sequence shown here is derived from an EMBL/GenBank/DDBJ whole genome shotgun (WGS) entry which is preliminary data.</text>
</comment>
<dbReference type="SUPFAM" id="SSF56349">
    <property type="entry name" value="DNA breaking-rejoining enzymes"/>
    <property type="match status" value="1"/>
</dbReference>
<dbReference type="Gene3D" id="1.10.150.130">
    <property type="match status" value="1"/>
</dbReference>
<keyword evidence="3 5" id="KW-0238">DNA-binding</keyword>
<dbReference type="PANTHER" id="PTHR30349">
    <property type="entry name" value="PHAGE INTEGRASE-RELATED"/>
    <property type="match status" value="1"/>
</dbReference>
<dbReference type="InterPro" id="IPR002104">
    <property type="entry name" value="Integrase_catalytic"/>
</dbReference>
<keyword evidence="4" id="KW-0233">DNA recombination</keyword>
<evidence type="ECO:0000256" key="2">
    <source>
        <dbReference type="ARBA" id="ARBA00022908"/>
    </source>
</evidence>
<dbReference type="GO" id="GO:0015074">
    <property type="term" value="P:DNA integration"/>
    <property type="evidence" value="ECO:0007669"/>
    <property type="project" value="UniProtKB-KW"/>
</dbReference>
<organism evidence="8">
    <name type="scientific">Ruegeria sp. PrR005</name>
    <dbReference type="NCBI Taxonomy" id="2706882"/>
    <lineage>
        <taxon>Bacteria</taxon>
        <taxon>Pseudomonadati</taxon>
        <taxon>Pseudomonadota</taxon>
        <taxon>Alphaproteobacteria</taxon>
        <taxon>Rhodobacterales</taxon>
        <taxon>Roseobacteraceae</taxon>
        <taxon>Ruegeria</taxon>
    </lineage>
</organism>
<dbReference type="GO" id="GO:0003677">
    <property type="term" value="F:DNA binding"/>
    <property type="evidence" value="ECO:0007669"/>
    <property type="project" value="UniProtKB-UniRule"/>
</dbReference>
<dbReference type="InterPro" id="IPR050090">
    <property type="entry name" value="Tyrosine_recombinase_XerCD"/>
</dbReference>
<dbReference type="AlphaFoldDB" id="A0A6B2NVK7"/>
<dbReference type="InterPro" id="IPR013762">
    <property type="entry name" value="Integrase-like_cat_sf"/>
</dbReference>
<feature type="domain" description="Core-binding (CB)" evidence="7">
    <location>
        <begin position="194"/>
        <end position="301"/>
    </location>
</feature>
<gene>
    <name evidence="8" type="ORF">G0P99_21245</name>
</gene>
<evidence type="ECO:0000256" key="1">
    <source>
        <dbReference type="ARBA" id="ARBA00008857"/>
    </source>
</evidence>
<protein>
    <submittedName>
        <fullName evidence="8">Site-specific integrase</fullName>
    </submittedName>
</protein>
<feature type="domain" description="Tyr recombinase" evidence="6">
    <location>
        <begin position="324"/>
        <end position="522"/>
    </location>
</feature>
<dbReference type="PROSITE" id="PS51898">
    <property type="entry name" value="TYR_RECOMBINASE"/>
    <property type="match status" value="1"/>
</dbReference>
<evidence type="ECO:0000256" key="4">
    <source>
        <dbReference type="ARBA" id="ARBA00023172"/>
    </source>
</evidence>
<dbReference type="PANTHER" id="PTHR30349:SF41">
    <property type="entry name" value="INTEGRASE_RECOMBINASE PROTEIN MJ0367-RELATED"/>
    <property type="match status" value="1"/>
</dbReference>
<proteinExistence type="inferred from homology"/>
<dbReference type="InterPro" id="IPR011010">
    <property type="entry name" value="DNA_brk_join_enz"/>
</dbReference>
<dbReference type="Pfam" id="PF20172">
    <property type="entry name" value="DUF6538"/>
    <property type="match status" value="1"/>
</dbReference>
<evidence type="ECO:0000256" key="5">
    <source>
        <dbReference type="PROSITE-ProRule" id="PRU01248"/>
    </source>
</evidence>